<proteinExistence type="predicted"/>
<sequence length="144" mass="16973">MCGKITEEARKTIFNGSWKIQNWNAKKFYLRGLTDFRIAKRRRAGIEIETVKKKYSYDCYLPDASGIKLRVCRDFFLSTLDLKKDCFNIWLKEEATSRNHDEGGNERSEGESTVERKNKGKIEKFCETNLVHHLRKNQVMFLRG</sequence>
<dbReference type="OrthoDB" id="6773068at2759"/>
<organism evidence="1 2">
    <name type="scientific">Psylliodes chrysocephalus</name>
    <dbReference type="NCBI Taxonomy" id="3402493"/>
    <lineage>
        <taxon>Eukaryota</taxon>
        <taxon>Metazoa</taxon>
        <taxon>Ecdysozoa</taxon>
        <taxon>Arthropoda</taxon>
        <taxon>Hexapoda</taxon>
        <taxon>Insecta</taxon>
        <taxon>Pterygota</taxon>
        <taxon>Neoptera</taxon>
        <taxon>Endopterygota</taxon>
        <taxon>Coleoptera</taxon>
        <taxon>Polyphaga</taxon>
        <taxon>Cucujiformia</taxon>
        <taxon>Chrysomeloidea</taxon>
        <taxon>Chrysomelidae</taxon>
        <taxon>Galerucinae</taxon>
        <taxon>Alticini</taxon>
        <taxon>Psylliodes</taxon>
    </lineage>
</organism>
<dbReference type="EMBL" id="OV651814">
    <property type="protein sequence ID" value="CAH1107045.1"/>
    <property type="molecule type" value="Genomic_DNA"/>
</dbReference>
<evidence type="ECO:0000313" key="2">
    <source>
        <dbReference type="Proteomes" id="UP001153636"/>
    </source>
</evidence>
<reference evidence="1" key="1">
    <citation type="submission" date="2022-01" db="EMBL/GenBank/DDBJ databases">
        <authorList>
            <person name="King R."/>
        </authorList>
    </citation>
    <scope>NUCLEOTIDE SEQUENCE</scope>
</reference>
<name>A0A9P0GEN2_9CUCU</name>
<keyword evidence="2" id="KW-1185">Reference proteome</keyword>
<protein>
    <submittedName>
        <fullName evidence="1">Uncharacterized protein</fullName>
    </submittedName>
</protein>
<evidence type="ECO:0000313" key="1">
    <source>
        <dbReference type="EMBL" id="CAH1107045.1"/>
    </source>
</evidence>
<dbReference type="AlphaFoldDB" id="A0A9P0GEN2"/>
<gene>
    <name evidence="1" type="ORF">PSYICH_LOCUS7381</name>
</gene>
<accession>A0A9P0GEN2</accession>
<dbReference type="Proteomes" id="UP001153636">
    <property type="component" value="Chromosome 2"/>
</dbReference>